<evidence type="ECO:0000313" key="2">
    <source>
        <dbReference type="EMBL" id="CAB4871150.1"/>
    </source>
</evidence>
<proteinExistence type="predicted"/>
<name>A0A6J6ZG67_9ZZZZ</name>
<dbReference type="EMBL" id="CAFBLT010000001">
    <property type="protein sequence ID" value="CAB4871150.1"/>
    <property type="molecule type" value="Genomic_DNA"/>
</dbReference>
<dbReference type="InterPro" id="IPR034660">
    <property type="entry name" value="DinB/YfiT-like"/>
</dbReference>
<dbReference type="EMBL" id="CAFBPM010000006">
    <property type="protein sequence ID" value="CAB5018950.1"/>
    <property type="molecule type" value="Genomic_DNA"/>
</dbReference>
<protein>
    <submittedName>
        <fullName evidence="1">Unannotated protein</fullName>
    </submittedName>
</protein>
<organism evidence="1">
    <name type="scientific">freshwater metagenome</name>
    <dbReference type="NCBI Taxonomy" id="449393"/>
    <lineage>
        <taxon>unclassified sequences</taxon>
        <taxon>metagenomes</taxon>
        <taxon>ecological metagenomes</taxon>
    </lineage>
</organism>
<dbReference type="Gene3D" id="1.20.120.450">
    <property type="entry name" value="dinb family like domain"/>
    <property type="match status" value="1"/>
</dbReference>
<evidence type="ECO:0000313" key="3">
    <source>
        <dbReference type="EMBL" id="CAB5018950.1"/>
    </source>
</evidence>
<reference evidence="1" key="1">
    <citation type="submission" date="2020-05" db="EMBL/GenBank/DDBJ databases">
        <authorList>
            <person name="Chiriac C."/>
            <person name="Salcher M."/>
            <person name="Ghai R."/>
            <person name="Kavagutti S V."/>
        </authorList>
    </citation>
    <scope>NUCLEOTIDE SEQUENCE</scope>
</reference>
<dbReference type="AlphaFoldDB" id="A0A6J6ZG67"/>
<evidence type="ECO:0000313" key="1">
    <source>
        <dbReference type="EMBL" id="CAB4818636.1"/>
    </source>
</evidence>
<sequence length="189" mass="21344">MSHALILDSLQRRLSALHSLYYEAVATMTLDQVNFVEREPVLPIAFSLFHQAQLEDTALVMLGGPGPIWNDEWSERLDLAINDHGKHKTVDEMVKQRIGNYDAFKEYQSAVFRSTENWLADLPESELTRVVIPRPFPPQIAQTFSARVAGEDGVCVLDGIECWIYQHGLRHMGEIEHARALVGLEGMTS</sequence>
<gene>
    <name evidence="1" type="ORF">UFOPK3164_00257</name>
    <name evidence="2" type="ORF">UFOPK3427_00803</name>
    <name evidence="3" type="ORF">UFOPK4112_00786</name>
</gene>
<accession>A0A6J6ZG67</accession>
<dbReference type="EMBL" id="CAFABE010000007">
    <property type="protein sequence ID" value="CAB4818636.1"/>
    <property type="molecule type" value="Genomic_DNA"/>
</dbReference>